<gene>
    <name evidence="2" type="ORF">SEPCBS119000_000886</name>
</gene>
<protein>
    <recommendedName>
        <fullName evidence="4">C6 zinc finger domain containing protein</fullName>
    </recommendedName>
</protein>
<evidence type="ECO:0000313" key="2">
    <source>
        <dbReference type="EMBL" id="CAK7264237.1"/>
    </source>
</evidence>
<evidence type="ECO:0000313" key="3">
    <source>
        <dbReference type="Proteomes" id="UP001642502"/>
    </source>
</evidence>
<name>A0ABP0DA75_9PEZI</name>
<dbReference type="Proteomes" id="UP001642502">
    <property type="component" value="Unassembled WGS sequence"/>
</dbReference>
<feature type="compositionally biased region" description="Low complexity" evidence="1">
    <location>
        <begin position="34"/>
        <end position="47"/>
    </location>
</feature>
<sequence length="735" mass="79650">MPPTAIKQAPSQPAGGHQNARATIVPVIPLPFVRRQQQQRQQRQQQLELDKKQREEKEQKEREQKEKEEQMLKQKEREQVTEEAIVKEANNTSTGDAVNENAEVPAPAEASGGSLHQAHPSSSSLSFGTLHDSNNASPGPTGHGSLPPAPDSMVGPQYNPYNMPNMVGPNEWHQAPPGVLHGDLNTNGFVPPSNGFSSSTPGSYHGSHSPDITVDGPAFQHLGGPYPVPGGPNGHLSFRNNDSMSMVSPPFFHPNGFLDAGLHGGRSGRNGIAAPGIDFRFVHHLQHHMQHSYDNPQTVDCHLILHLPFAKTTSDSGSKTSGQPSEPTTLFAGHRSVLVQSYSIGDILRHDTGVMYNGPFNQPITTLHMRIEDPYISIEAANQALRSLYGHPLTDPSGAGDSTSDQALDKALAILAAGFIFMLDHVESVAVEQAERLLGWDVVEKLLAFCLNGATFPNTTGPDKDTHKAVFASSRLRYARGAGAAVRRLLSRAIAFLVHNVPEDFVFDSSASSYDSTPSLSTLLRFPIDTLAASAGLANSDRHSKANGTAEISSTGLVSLPVRKPSGSIDTKQAGVRSPKIVFGDFAPRMDESAAPMQLINGFGKKSFVDTPTGVYGTDTSAVFSRILLNLPFAVLKHILYQPQLASLRTSNCQAIVQERERRRIQALNAVHAGVILEDLEHRNLVLRRTQQPTPPTQSSLPFSLEEWDVLGWKEVCDGEVGFLDRIWAGAETAR</sequence>
<accession>A0ABP0DA75</accession>
<proteinExistence type="predicted"/>
<organism evidence="2 3">
    <name type="scientific">Sporothrix epigloea</name>
    <dbReference type="NCBI Taxonomy" id="1892477"/>
    <lineage>
        <taxon>Eukaryota</taxon>
        <taxon>Fungi</taxon>
        <taxon>Dikarya</taxon>
        <taxon>Ascomycota</taxon>
        <taxon>Pezizomycotina</taxon>
        <taxon>Sordariomycetes</taxon>
        <taxon>Sordariomycetidae</taxon>
        <taxon>Ophiostomatales</taxon>
        <taxon>Ophiostomataceae</taxon>
        <taxon>Sporothrix</taxon>
    </lineage>
</organism>
<evidence type="ECO:0008006" key="4">
    <source>
        <dbReference type="Google" id="ProtNLM"/>
    </source>
</evidence>
<feature type="compositionally biased region" description="Polar residues" evidence="1">
    <location>
        <begin position="119"/>
        <end position="138"/>
    </location>
</feature>
<reference evidence="2 3" key="1">
    <citation type="submission" date="2024-01" db="EMBL/GenBank/DDBJ databases">
        <authorList>
            <person name="Allen C."/>
            <person name="Tagirdzhanova G."/>
        </authorList>
    </citation>
    <scope>NUCLEOTIDE SEQUENCE [LARGE SCALE GENOMIC DNA]</scope>
    <source>
        <strain evidence="2 3">CBS 119000</strain>
    </source>
</reference>
<feature type="compositionally biased region" description="Basic and acidic residues" evidence="1">
    <location>
        <begin position="48"/>
        <end position="80"/>
    </location>
</feature>
<comment type="caution">
    <text evidence="2">The sequence shown here is derived from an EMBL/GenBank/DDBJ whole genome shotgun (WGS) entry which is preliminary data.</text>
</comment>
<dbReference type="EMBL" id="CAWUON010000006">
    <property type="protein sequence ID" value="CAK7264237.1"/>
    <property type="molecule type" value="Genomic_DNA"/>
</dbReference>
<feature type="region of interest" description="Disordered" evidence="1">
    <location>
        <begin position="106"/>
        <end position="157"/>
    </location>
</feature>
<feature type="region of interest" description="Disordered" evidence="1">
    <location>
        <begin position="1"/>
        <end position="80"/>
    </location>
</feature>
<keyword evidence="3" id="KW-1185">Reference proteome</keyword>
<evidence type="ECO:0000256" key="1">
    <source>
        <dbReference type="SAM" id="MobiDB-lite"/>
    </source>
</evidence>